<organism evidence="2 3">
    <name type="scientific">Methylobacterium organophilum</name>
    <dbReference type="NCBI Taxonomy" id="410"/>
    <lineage>
        <taxon>Bacteria</taxon>
        <taxon>Pseudomonadati</taxon>
        <taxon>Pseudomonadota</taxon>
        <taxon>Alphaproteobacteria</taxon>
        <taxon>Hyphomicrobiales</taxon>
        <taxon>Methylobacteriaceae</taxon>
        <taxon>Methylobacterium</taxon>
    </lineage>
</organism>
<feature type="transmembrane region" description="Helical" evidence="1">
    <location>
        <begin position="45"/>
        <end position="63"/>
    </location>
</feature>
<evidence type="ECO:0000313" key="3">
    <source>
        <dbReference type="Proteomes" id="UP001055156"/>
    </source>
</evidence>
<keyword evidence="1" id="KW-0812">Transmembrane</keyword>
<reference evidence="2" key="1">
    <citation type="journal article" date="2021" name="Front. Microbiol.">
        <title>Comprehensive Comparative Genomics and Phenotyping of Methylobacterium Species.</title>
        <authorList>
            <person name="Alessa O."/>
            <person name="Ogura Y."/>
            <person name="Fujitani Y."/>
            <person name="Takami H."/>
            <person name="Hayashi T."/>
            <person name="Sahin N."/>
            <person name="Tani A."/>
        </authorList>
    </citation>
    <scope>NUCLEOTIDE SEQUENCE</scope>
    <source>
        <strain evidence="2">NBRC 15689</strain>
    </source>
</reference>
<name>A0ABQ4T4V4_METOR</name>
<dbReference type="Proteomes" id="UP001055156">
    <property type="component" value="Unassembled WGS sequence"/>
</dbReference>
<proteinExistence type="predicted"/>
<accession>A0ABQ4T4V4</accession>
<evidence type="ECO:0000256" key="1">
    <source>
        <dbReference type="SAM" id="Phobius"/>
    </source>
</evidence>
<keyword evidence="1" id="KW-0472">Membrane</keyword>
<gene>
    <name evidence="2" type="ORF">LKMONMHP_0505</name>
</gene>
<evidence type="ECO:0000313" key="2">
    <source>
        <dbReference type="EMBL" id="GJE25667.1"/>
    </source>
</evidence>
<dbReference type="RefSeq" id="WP_238309592.1">
    <property type="nucleotide sequence ID" value="NZ_BPQV01000001.1"/>
</dbReference>
<keyword evidence="3" id="KW-1185">Reference proteome</keyword>
<keyword evidence="1" id="KW-1133">Transmembrane helix</keyword>
<reference evidence="2" key="2">
    <citation type="submission" date="2021-08" db="EMBL/GenBank/DDBJ databases">
        <authorList>
            <person name="Tani A."/>
            <person name="Ola A."/>
            <person name="Ogura Y."/>
            <person name="Katsura K."/>
            <person name="Hayashi T."/>
        </authorList>
    </citation>
    <scope>NUCLEOTIDE SEQUENCE</scope>
    <source>
        <strain evidence="2">NBRC 15689</strain>
    </source>
</reference>
<protein>
    <submittedName>
        <fullName evidence="2">Uncharacterized protein</fullName>
    </submittedName>
</protein>
<sequence>MSYQDINLRLHPAYETPKAHIGLPERYRNPGRTRLTRCRFTTRDWLSLAGIPIVMLGVIAHTIDQPVG</sequence>
<comment type="caution">
    <text evidence="2">The sequence shown here is derived from an EMBL/GenBank/DDBJ whole genome shotgun (WGS) entry which is preliminary data.</text>
</comment>
<dbReference type="EMBL" id="BPQV01000001">
    <property type="protein sequence ID" value="GJE25667.1"/>
    <property type="molecule type" value="Genomic_DNA"/>
</dbReference>